<feature type="transmembrane region" description="Helical" evidence="2">
    <location>
        <begin position="210"/>
        <end position="228"/>
    </location>
</feature>
<keyword evidence="2" id="KW-0812">Transmembrane</keyword>
<dbReference type="EMBL" id="CP013118">
    <property type="protein sequence ID" value="ALO15618.1"/>
    <property type="molecule type" value="Genomic_DNA"/>
</dbReference>
<accession>A0A0S2I081</accession>
<protein>
    <submittedName>
        <fullName evidence="3">Uncharacterized protein</fullName>
    </submittedName>
</protein>
<dbReference type="AlphaFoldDB" id="A0A0S2I081"/>
<name>A0A0S2I081_9BACT</name>
<dbReference type="STRING" id="1307839.L21SP5_01979"/>
<proteinExistence type="predicted"/>
<keyword evidence="4" id="KW-1185">Reference proteome</keyword>
<evidence type="ECO:0000256" key="2">
    <source>
        <dbReference type="SAM" id="Phobius"/>
    </source>
</evidence>
<sequence>MKINRNNYEIYIIDYLDGQLSEAAEQKLMQFLEQNPDLKEELELIQNTSLPDSDVVFEGKNALKKNLEDEPINDENIDEWCIAAMEEDLSPAGKTKFTNELETRPAFKKIFANYLKTKLEAEEIPFPGAKPWQLPNFESKPAFEDADYWIIAALENDLTLAQRNEWDKFKKQIKGIDELEKSYLETKLIPEQVLYPDKHKLRKQKSKMRYLYPLSGVAAAAALFYFFISIANINENAYKGYNKNVAQIEQQTKDGKYPNPAFINPAMKTHMMKTIVHFSEAQKENKDKIKELKPQKIKQKFATLEPVPIRQAEIESFENKKIPEPQMQTEVISADEVMEKMYAQNSQPSFNVKPENKLTLFKAAQKSVEAVNNKVGTKMDLQAQYDEQGKRKKVQFSTRLFSITRTVNK</sequence>
<evidence type="ECO:0000256" key="1">
    <source>
        <dbReference type="SAM" id="Coils"/>
    </source>
</evidence>
<keyword evidence="1" id="KW-0175">Coiled coil</keyword>
<feature type="coiled-coil region" evidence="1">
    <location>
        <begin position="21"/>
        <end position="48"/>
    </location>
</feature>
<gene>
    <name evidence="3" type="ORF">L21SP5_01979</name>
</gene>
<keyword evidence="2" id="KW-0472">Membrane</keyword>
<organism evidence="3 4">
    <name type="scientific">Salinivirga cyanobacteriivorans</name>
    <dbReference type="NCBI Taxonomy" id="1307839"/>
    <lineage>
        <taxon>Bacteria</taxon>
        <taxon>Pseudomonadati</taxon>
        <taxon>Bacteroidota</taxon>
        <taxon>Bacteroidia</taxon>
        <taxon>Bacteroidales</taxon>
        <taxon>Salinivirgaceae</taxon>
        <taxon>Salinivirga</taxon>
    </lineage>
</organism>
<dbReference type="KEGG" id="blq:L21SP5_01979"/>
<keyword evidence="2" id="KW-1133">Transmembrane helix</keyword>
<dbReference type="Proteomes" id="UP000064893">
    <property type="component" value="Chromosome"/>
</dbReference>
<evidence type="ECO:0000313" key="3">
    <source>
        <dbReference type="EMBL" id="ALO15618.1"/>
    </source>
</evidence>
<reference evidence="3 4" key="1">
    <citation type="submission" date="2015-11" db="EMBL/GenBank/DDBJ databases">
        <title>Description and complete genome sequence of a novel strain predominating in hypersaline microbial mats and representing a new family of the Bacteriodetes phylum.</title>
        <authorList>
            <person name="Spring S."/>
            <person name="Bunk B."/>
            <person name="Sproer C."/>
            <person name="Klenk H.-P."/>
        </authorList>
    </citation>
    <scope>NUCLEOTIDE SEQUENCE [LARGE SCALE GENOMIC DNA]</scope>
    <source>
        <strain evidence="3 4">L21-Spi-D4</strain>
    </source>
</reference>
<evidence type="ECO:0000313" key="4">
    <source>
        <dbReference type="Proteomes" id="UP000064893"/>
    </source>
</evidence>